<evidence type="ECO:0000313" key="11">
    <source>
        <dbReference type="Proteomes" id="UP000750711"/>
    </source>
</evidence>
<evidence type="ECO:0000256" key="2">
    <source>
        <dbReference type="ARBA" id="ARBA00022527"/>
    </source>
</evidence>
<dbReference type="InterPro" id="IPR011009">
    <property type="entry name" value="Kinase-like_dom_sf"/>
</dbReference>
<evidence type="ECO:0000259" key="9">
    <source>
        <dbReference type="Pfam" id="PF01163"/>
    </source>
</evidence>
<evidence type="ECO:0000256" key="5">
    <source>
        <dbReference type="ARBA" id="ARBA00022777"/>
    </source>
</evidence>
<dbReference type="InterPro" id="IPR018934">
    <property type="entry name" value="RIO_dom"/>
</dbReference>
<evidence type="ECO:0000256" key="7">
    <source>
        <dbReference type="ARBA" id="ARBA00047899"/>
    </source>
</evidence>
<dbReference type="InterPro" id="IPR052396">
    <property type="entry name" value="Meiotic_Drive_Suppr_Kinase"/>
</dbReference>
<dbReference type="SUPFAM" id="SSF56112">
    <property type="entry name" value="Protein kinase-like (PK-like)"/>
    <property type="match status" value="2"/>
</dbReference>
<reference evidence="10" key="1">
    <citation type="submission" date="2021-03" db="EMBL/GenBank/DDBJ databases">
        <title>Comparative genomics and phylogenomic investigation of the class Geoglossomycetes provide insights into ecological specialization and systematics.</title>
        <authorList>
            <person name="Melie T."/>
            <person name="Pirro S."/>
            <person name="Miller A.N."/>
            <person name="Quandt A."/>
        </authorList>
    </citation>
    <scope>NUCLEOTIDE SEQUENCE</scope>
    <source>
        <strain evidence="10">CAQ_001_2017</strain>
    </source>
</reference>
<keyword evidence="11" id="KW-1185">Reference proteome</keyword>
<comment type="catalytic activity">
    <reaction evidence="8">
        <text>L-seryl-[protein] + ATP = O-phospho-L-seryl-[protein] + ADP + H(+)</text>
        <dbReference type="Rhea" id="RHEA:17989"/>
        <dbReference type="Rhea" id="RHEA-COMP:9863"/>
        <dbReference type="Rhea" id="RHEA-COMP:11604"/>
        <dbReference type="ChEBI" id="CHEBI:15378"/>
        <dbReference type="ChEBI" id="CHEBI:29999"/>
        <dbReference type="ChEBI" id="CHEBI:30616"/>
        <dbReference type="ChEBI" id="CHEBI:83421"/>
        <dbReference type="ChEBI" id="CHEBI:456216"/>
        <dbReference type="EC" id="2.7.11.1"/>
    </reaction>
</comment>
<dbReference type="Pfam" id="PF01163">
    <property type="entry name" value="RIO1"/>
    <property type="match status" value="1"/>
</dbReference>
<dbReference type="Proteomes" id="UP000750711">
    <property type="component" value="Unassembled WGS sequence"/>
</dbReference>
<dbReference type="PANTHER" id="PTHR37171:SF1">
    <property type="entry name" value="SERINE_THREONINE-PROTEIN KINASE YRZF-RELATED"/>
    <property type="match status" value="1"/>
</dbReference>
<evidence type="ECO:0000256" key="1">
    <source>
        <dbReference type="ARBA" id="ARBA00012513"/>
    </source>
</evidence>
<feature type="domain" description="RIO-type" evidence="9">
    <location>
        <begin position="120"/>
        <end position="215"/>
    </location>
</feature>
<keyword evidence="4" id="KW-0547">Nucleotide-binding</keyword>
<evidence type="ECO:0000256" key="8">
    <source>
        <dbReference type="ARBA" id="ARBA00048679"/>
    </source>
</evidence>
<dbReference type="EC" id="2.7.11.1" evidence="1"/>
<comment type="caution">
    <text evidence="10">The sequence shown here is derived from an EMBL/GenBank/DDBJ whole genome shotgun (WGS) entry which is preliminary data.</text>
</comment>
<protein>
    <recommendedName>
        <fullName evidence="1">non-specific serine/threonine protein kinase</fullName>
        <ecNumber evidence="1">2.7.11.1</ecNumber>
    </recommendedName>
</protein>
<keyword evidence="6" id="KW-0067">ATP-binding</keyword>
<comment type="catalytic activity">
    <reaction evidence="7">
        <text>L-threonyl-[protein] + ATP = O-phospho-L-threonyl-[protein] + ADP + H(+)</text>
        <dbReference type="Rhea" id="RHEA:46608"/>
        <dbReference type="Rhea" id="RHEA-COMP:11060"/>
        <dbReference type="Rhea" id="RHEA-COMP:11605"/>
        <dbReference type="ChEBI" id="CHEBI:15378"/>
        <dbReference type="ChEBI" id="CHEBI:30013"/>
        <dbReference type="ChEBI" id="CHEBI:30616"/>
        <dbReference type="ChEBI" id="CHEBI:61977"/>
        <dbReference type="ChEBI" id="CHEBI:456216"/>
        <dbReference type="EC" id="2.7.11.1"/>
    </reaction>
</comment>
<accession>A0A9P8L7X6</accession>
<gene>
    <name evidence="10" type="ORF">GP486_006128</name>
</gene>
<keyword evidence="2" id="KW-0723">Serine/threonine-protein kinase</keyword>
<dbReference type="Gene3D" id="1.10.510.10">
    <property type="entry name" value="Transferase(Phosphotransferase) domain 1"/>
    <property type="match status" value="1"/>
</dbReference>
<dbReference type="AlphaFoldDB" id="A0A9P8L7X6"/>
<evidence type="ECO:0000256" key="4">
    <source>
        <dbReference type="ARBA" id="ARBA00022741"/>
    </source>
</evidence>
<name>A0A9P8L7X6_9PEZI</name>
<evidence type="ECO:0000256" key="6">
    <source>
        <dbReference type="ARBA" id="ARBA00022840"/>
    </source>
</evidence>
<sequence length="615" mass="71418">MEIQQDQVVCIGGEDENVFCWAGIILKAYYLGSQTKFCSEIEEKIYAEIQQNQRDQFASELAAYTRLQEKRLDGEVAPSLLGRTTLWDLPSRVRTEMEKPNSGHCKVLFPDRRSRGDCPILILDSIEGDSLWDLDTAECDEIQRKLEKILGRLHHIGIAHGDIRESNVLWMEDDKFMLIDFRKAVIHDCEHDDPRWELSMQEDYAQLGRMFERLRNLAWIKEKERNFKRGLLGVSFCSELERQFEGDHLMLLDDPECGASEDLAGTKGGYVLKELKERLDSITLRGVNVAQCNHVQRQLKETLEWLHGMGIAHGNIRESNVFRLQNDEVMLVHFKNAVIRRGEHDWRWLSAQLEDRIQLRKMMDRLRNLARLEKTEIEPKVDLLTTAIRYTNVDDRSHLEASELFLCEHIYSYPPIPRIERLKSLTLLAFVRWKLGGRNHHDILSTALAEAAEVEKEARYPEMGGIISGLAFAKAMFQETHWPSLEVHEAVGLCARHLGADHDLTLRAQLMLASRLGIIWPDEAEEWLLNVLYHCKGKPHHEEILFNCLSMLSHVYCEVYRPLLIPLLYKGEIDGLRMTSKRLQKLVGPPRHYEKDRRTVGVRLMMRMTTRELPI</sequence>
<dbReference type="GO" id="GO:0004674">
    <property type="term" value="F:protein serine/threonine kinase activity"/>
    <property type="evidence" value="ECO:0007669"/>
    <property type="project" value="UniProtKB-KW"/>
</dbReference>
<evidence type="ECO:0000313" key="10">
    <source>
        <dbReference type="EMBL" id="KAH0555927.1"/>
    </source>
</evidence>
<proteinExistence type="predicted"/>
<keyword evidence="3" id="KW-0808">Transferase</keyword>
<evidence type="ECO:0000256" key="3">
    <source>
        <dbReference type="ARBA" id="ARBA00022679"/>
    </source>
</evidence>
<dbReference type="PANTHER" id="PTHR37171">
    <property type="entry name" value="SERINE/THREONINE-PROTEIN KINASE YRZF-RELATED"/>
    <property type="match status" value="1"/>
</dbReference>
<organism evidence="10 11">
    <name type="scientific">Trichoglossum hirsutum</name>
    <dbReference type="NCBI Taxonomy" id="265104"/>
    <lineage>
        <taxon>Eukaryota</taxon>
        <taxon>Fungi</taxon>
        <taxon>Dikarya</taxon>
        <taxon>Ascomycota</taxon>
        <taxon>Pezizomycotina</taxon>
        <taxon>Geoglossomycetes</taxon>
        <taxon>Geoglossales</taxon>
        <taxon>Geoglossaceae</taxon>
        <taxon>Trichoglossum</taxon>
    </lineage>
</organism>
<dbReference type="GO" id="GO:0005524">
    <property type="term" value="F:ATP binding"/>
    <property type="evidence" value="ECO:0007669"/>
    <property type="project" value="UniProtKB-KW"/>
</dbReference>
<dbReference type="EMBL" id="JAGHQM010001297">
    <property type="protein sequence ID" value="KAH0555927.1"/>
    <property type="molecule type" value="Genomic_DNA"/>
</dbReference>
<keyword evidence="5" id="KW-0418">Kinase</keyword>